<dbReference type="HOGENOM" id="CLU_1467841_0_0_1"/>
<keyword evidence="3" id="KW-1185">Reference proteome</keyword>
<gene>
    <name evidence="2" type="ORF">MCYG_07903</name>
</gene>
<dbReference type="RefSeq" id="XP_002844120.1">
    <property type="nucleotide sequence ID" value="XM_002844074.1"/>
</dbReference>
<dbReference type="AlphaFoldDB" id="C5FXP4"/>
<dbReference type="VEuPathDB" id="FungiDB:MCYG_07903"/>
<organism evidence="2 3">
    <name type="scientific">Arthroderma otae (strain ATCC MYA-4605 / CBS 113480)</name>
    <name type="common">Microsporum canis</name>
    <dbReference type="NCBI Taxonomy" id="554155"/>
    <lineage>
        <taxon>Eukaryota</taxon>
        <taxon>Fungi</taxon>
        <taxon>Dikarya</taxon>
        <taxon>Ascomycota</taxon>
        <taxon>Pezizomycotina</taxon>
        <taxon>Eurotiomycetes</taxon>
        <taxon>Eurotiomycetidae</taxon>
        <taxon>Onygenales</taxon>
        <taxon>Arthrodermataceae</taxon>
        <taxon>Microsporum</taxon>
    </lineage>
</organism>
<proteinExistence type="predicted"/>
<evidence type="ECO:0000256" key="1">
    <source>
        <dbReference type="SAM" id="MobiDB-lite"/>
    </source>
</evidence>
<dbReference type="GeneID" id="9227612"/>
<dbReference type="EMBL" id="DS995707">
    <property type="protein sequence ID" value="EEQ35084.1"/>
    <property type="molecule type" value="Genomic_DNA"/>
</dbReference>
<dbReference type="Proteomes" id="UP000002035">
    <property type="component" value="Unassembled WGS sequence"/>
</dbReference>
<evidence type="ECO:0000313" key="3">
    <source>
        <dbReference type="Proteomes" id="UP000002035"/>
    </source>
</evidence>
<accession>C5FXP4</accession>
<reference evidence="3" key="1">
    <citation type="journal article" date="2012" name="MBio">
        <title>Comparative genome analysis of Trichophyton rubrum and related dermatophytes reveals candidate genes involved in infection.</title>
        <authorList>
            <person name="Martinez D.A."/>
            <person name="Oliver B.G."/>
            <person name="Graeser Y."/>
            <person name="Goldberg J.M."/>
            <person name="Li W."/>
            <person name="Martinez-Rossi N.M."/>
            <person name="Monod M."/>
            <person name="Shelest E."/>
            <person name="Barton R.C."/>
            <person name="Birch E."/>
            <person name="Brakhage A.A."/>
            <person name="Chen Z."/>
            <person name="Gurr S.J."/>
            <person name="Heiman D."/>
            <person name="Heitman J."/>
            <person name="Kosti I."/>
            <person name="Rossi A."/>
            <person name="Saif S."/>
            <person name="Samalova M."/>
            <person name="Saunders C.W."/>
            <person name="Shea T."/>
            <person name="Summerbell R.C."/>
            <person name="Xu J."/>
            <person name="Young S."/>
            <person name="Zeng Q."/>
            <person name="Birren B.W."/>
            <person name="Cuomo C.A."/>
            <person name="White T.C."/>
        </authorList>
    </citation>
    <scope>NUCLEOTIDE SEQUENCE [LARGE SCALE GENOMIC DNA]</scope>
    <source>
        <strain evidence="3">ATCC MYA-4605 / CBS 113480</strain>
    </source>
</reference>
<evidence type="ECO:0000313" key="2">
    <source>
        <dbReference type="EMBL" id="EEQ35084.1"/>
    </source>
</evidence>
<sequence length="184" mass="20410">MQGKHGNGIRSPPASHKNPSIAHCNTQGRRTAGGKSQLYKPSAHPLLPKALRPRNGFNIYDGVSMKTHGLICAAISGLYMSSGVYGANLRRVEGWDERCGRACTPVSTDCDPPTWGCWQTADAFINSMISGNFGHFEYFRAFRAFQASRASRASQEFQAFRAWYEQETYRSRYMGATWPSSSSV</sequence>
<name>C5FXP4_ARTOC</name>
<feature type="region of interest" description="Disordered" evidence="1">
    <location>
        <begin position="1"/>
        <end position="39"/>
    </location>
</feature>
<protein>
    <submittedName>
        <fullName evidence="2">Uncharacterized protein</fullName>
    </submittedName>
</protein>